<dbReference type="AlphaFoldDB" id="A0A8K1G0Y1"/>
<evidence type="ECO:0000256" key="1">
    <source>
        <dbReference type="SAM" id="MobiDB-lite"/>
    </source>
</evidence>
<feature type="non-terminal residue" evidence="2">
    <location>
        <position position="79"/>
    </location>
</feature>
<feature type="non-terminal residue" evidence="2">
    <location>
        <position position="1"/>
    </location>
</feature>
<comment type="caution">
    <text evidence="2">The sequence shown here is derived from an EMBL/GenBank/DDBJ whole genome shotgun (WGS) entry which is preliminary data.</text>
</comment>
<sequence length="79" mass="8937">WDKILPQKGFPAVRDKIPPQKVWDKNPIPKGVFLQSGIKSQPKKFGIKIPPQKDFPAVRSKNPTRKGFPAVRAKIPPQK</sequence>
<dbReference type="Proteomes" id="UP000796761">
    <property type="component" value="Unassembled WGS sequence"/>
</dbReference>
<name>A0A8K1G0Y1_9PASS</name>
<dbReference type="EMBL" id="SWJQ01001031">
    <property type="protein sequence ID" value="TRZ09610.1"/>
    <property type="molecule type" value="Genomic_DNA"/>
</dbReference>
<feature type="region of interest" description="Disordered" evidence="1">
    <location>
        <begin position="43"/>
        <end position="79"/>
    </location>
</feature>
<protein>
    <submittedName>
        <fullName evidence="2">Uncharacterized protein</fullName>
    </submittedName>
</protein>
<evidence type="ECO:0000313" key="3">
    <source>
        <dbReference type="Proteomes" id="UP000796761"/>
    </source>
</evidence>
<evidence type="ECO:0000313" key="2">
    <source>
        <dbReference type="EMBL" id="TRZ09610.1"/>
    </source>
</evidence>
<reference evidence="2" key="1">
    <citation type="submission" date="2019-04" db="EMBL/GenBank/DDBJ databases">
        <title>Genome assembly of Zosterops borbonicus 15179.</title>
        <authorList>
            <person name="Leroy T."/>
            <person name="Anselmetti Y."/>
            <person name="Tilak M.-K."/>
            <person name="Nabholz B."/>
        </authorList>
    </citation>
    <scope>NUCLEOTIDE SEQUENCE</scope>
    <source>
        <strain evidence="2">HGM_15179</strain>
        <tissue evidence="2">Muscle</tissue>
    </source>
</reference>
<proteinExistence type="predicted"/>
<organism evidence="2 3">
    <name type="scientific">Zosterops borbonicus</name>
    <dbReference type="NCBI Taxonomy" id="364589"/>
    <lineage>
        <taxon>Eukaryota</taxon>
        <taxon>Metazoa</taxon>
        <taxon>Chordata</taxon>
        <taxon>Craniata</taxon>
        <taxon>Vertebrata</taxon>
        <taxon>Euteleostomi</taxon>
        <taxon>Archelosauria</taxon>
        <taxon>Archosauria</taxon>
        <taxon>Dinosauria</taxon>
        <taxon>Saurischia</taxon>
        <taxon>Theropoda</taxon>
        <taxon>Coelurosauria</taxon>
        <taxon>Aves</taxon>
        <taxon>Neognathae</taxon>
        <taxon>Neoaves</taxon>
        <taxon>Telluraves</taxon>
        <taxon>Australaves</taxon>
        <taxon>Passeriformes</taxon>
        <taxon>Sylvioidea</taxon>
        <taxon>Zosteropidae</taxon>
        <taxon>Zosterops</taxon>
    </lineage>
</organism>
<accession>A0A8K1G0Y1</accession>
<gene>
    <name evidence="2" type="ORF">HGM15179_017496</name>
</gene>
<keyword evidence="3" id="KW-1185">Reference proteome</keyword>